<organism evidence="1 2">
    <name type="scientific">Dysosmobacter acutus</name>
    <dbReference type="NCBI Taxonomy" id="2841504"/>
    <lineage>
        <taxon>Bacteria</taxon>
        <taxon>Bacillati</taxon>
        <taxon>Bacillota</taxon>
        <taxon>Clostridia</taxon>
        <taxon>Eubacteriales</taxon>
        <taxon>Oscillospiraceae</taxon>
        <taxon>Dysosmobacter</taxon>
    </lineage>
</organism>
<dbReference type="EMBL" id="JAHLQN010000001">
    <property type="protein sequence ID" value="MBU5627357.1"/>
    <property type="molecule type" value="Genomic_DNA"/>
</dbReference>
<protein>
    <submittedName>
        <fullName evidence="1">Prepilin-type N-terminal cleavage/methylation domain-containing protein</fullName>
    </submittedName>
</protein>
<evidence type="ECO:0000313" key="2">
    <source>
        <dbReference type="Proteomes" id="UP000787672"/>
    </source>
</evidence>
<dbReference type="Proteomes" id="UP000787672">
    <property type="component" value="Unassembled WGS sequence"/>
</dbReference>
<gene>
    <name evidence="1" type="ORF">KQI82_10600</name>
</gene>
<proteinExistence type="predicted"/>
<dbReference type="Pfam" id="PF07963">
    <property type="entry name" value="N_methyl"/>
    <property type="match status" value="1"/>
</dbReference>
<name>A0ABS6FB17_9FIRM</name>
<sequence>MKKGFTLMEMLIVVAIIAVLAAIAVPTFAHRMDTTREVACSANRRTLRQEVTLARFQNSAVSLKELNEMVTDRGVTCPGGGTYSVEQAGDACLVVCSKHTKQVDGSLLVDQFAKGLQAVLDANSEMSSKWTDSTANTRVDSGGKNWAPTVTGAMDRYPDLAIQSWVILNNKTGSSPAGVEYVWSTYDVSAGAYKQVPAISYSVDTGKYSVAMSNVALYSSTDASDGSLYSYYVFANNAQNSGFNHTGEKNLTYEEALSLYNQLSPVKK</sequence>
<dbReference type="NCBIfam" id="TIGR02532">
    <property type="entry name" value="IV_pilin_GFxxxE"/>
    <property type="match status" value="1"/>
</dbReference>
<dbReference type="InterPro" id="IPR012902">
    <property type="entry name" value="N_methyl_site"/>
</dbReference>
<evidence type="ECO:0000313" key="1">
    <source>
        <dbReference type="EMBL" id="MBU5627357.1"/>
    </source>
</evidence>
<dbReference type="PANTHER" id="PTHR30093">
    <property type="entry name" value="GENERAL SECRETION PATHWAY PROTEIN G"/>
    <property type="match status" value="1"/>
</dbReference>
<comment type="caution">
    <text evidence="1">The sequence shown here is derived from an EMBL/GenBank/DDBJ whole genome shotgun (WGS) entry which is preliminary data.</text>
</comment>
<keyword evidence="2" id="KW-1185">Reference proteome</keyword>
<accession>A0ABS6FB17</accession>
<dbReference type="RefSeq" id="WP_216632726.1">
    <property type="nucleotide sequence ID" value="NZ_JAHLQN010000001.1"/>
</dbReference>
<reference evidence="1 2" key="1">
    <citation type="submission" date="2021-06" db="EMBL/GenBank/DDBJ databases">
        <authorList>
            <person name="Sun Q."/>
            <person name="Li D."/>
        </authorList>
    </citation>
    <scope>NUCLEOTIDE SEQUENCE [LARGE SCALE GENOMIC DNA]</scope>
    <source>
        <strain evidence="1 2">MSJ-2</strain>
    </source>
</reference>